<dbReference type="Proteomes" id="UP000241890">
    <property type="component" value="Unassembled WGS sequence"/>
</dbReference>
<evidence type="ECO:0000313" key="1">
    <source>
        <dbReference type="EMBL" id="GBG32066.1"/>
    </source>
</evidence>
<sequence length="269" mass="29554">MEPPTPTPYVQGGRFLEAYRKLSARLEELDPAGSQHGRTPKQDGCETVPCWEPHSFAYVLGNANENVAFEIAAALAQFEPVTMAVEGRQAYVRARRSLPDNIRLVQLFDVPDSWADGNPISFTRALAGDLRVIEYNCADAPQGAKPTLFRQICEVERIHRYGGPTLCPSDENLEGGRDEDLAAKSSSHRRPHEMTLFAKGQHSVICFANARFSQDGGVIVPRTTSKASADALRAQVGQVHELDERYMGFFVANGGVLVPAYDVALEAEH</sequence>
<evidence type="ECO:0000313" key="2">
    <source>
        <dbReference type="Proteomes" id="UP000241890"/>
    </source>
</evidence>
<dbReference type="Gene3D" id="3.75.10.10">
    <property type="entry name" value="L-arginine/glycine Amidinotransferase, Chain A"/>
    <property type="match status" value="1"/>
</dbReference>
<keyword evidence="2" id="KW-1185">Reference proteome</keyword>
<accession>A0A2R5GMG1</accession>
<comment type="caution">
    <text evidence="1">The sequence shown here is derived from an EMBL/GenBank/DDBJ whole genome shotgun (WGS) entry which is preliminary data.</text>
</comment>
<dbReference type="AlphaFoldDB" id="A0A2R5GMG1"/>
<gene>
    <name evidence="1" type="ORF">FCC1311_082912</name>
</gene>
<name>A0A2R5GMG1_9STRA</name>
<protein>
    <submittedName>
        <fullName evidence="1">Agmatine deiminase</fullName>
    </submittedName>
</protein>
<organism evidence="1 2">
    <name type="scientific">Hondaea fermentalgiana</name>
    <dbReference type="NCBI Taxonomy" id="2315210"/>
    <lineage>
        <taxon>Eukaryota</taxon>
        <taxon>Sar</taxon>
        <taxon>Stramenopiles</taxon>
        <taxon>Bigyra</taxon>
        <taxon>Labyrinthulomycetes</taxon>
        <taxon>Thraustochytrida</taxon>
        <taxon>Thraustochytriidae</taxon>
        <taxon>Hondaea</taxon>
    </lineage>
</organism>
<dbReference type="InParanoid" id="A0A2R5GMG1"/>
<proteinExistence type="predicted"/>
<reference evidence="1 2" key="1">
    <citation type="submission" date="2017-12" db="EMBL/GenBank/DDBJ databases">
        <title>Sequencing, de novo assembly and annotation of complete genome of a new Thraustochytrid species, strain FCC1311.</title>
        <authorList>
            <person name="Sedici K."/>
            <person name="Godart F."/>
            <person name="Aiese Cigliano R."/>
            <person name="Sanseverino W."/>
            <person name="Barakat M."/>
            <person name="Ortet P."/>
            <person name="Marechal E."/>
            <person name="Cagnac O."/>
            <person name="Amato A."/>
        </authorList>
    </citation>
    <scope>NUCLEOTIDE SEQUENCE [LARGE SCALE GENOMIC DNA]</scope>
</reference>
<dbReference type="SUPFAM" id="SSF55909">
    <property type="entry name" value="Pentein"/>
    <property type="match status" value="1"/>
</dbReference>
<dbReference type="EMBL" id="BEYU01000114">
    <property type="protein sequence ID" value="GBG32066.1"/>
    <property type="molecule type" value="Genomic_DNA"/>
</dbReference>